<dbReference type="InterPro" id="IPR023214">
    <property type="entry name" value="HAD_sf"/>
</dbReference>
<evidence type="ECO:0000256" key="2">
    <source>
        <dbReference type="ARBA" id="ARBA00004818"/>
    </source>
</evidence>
<keyword evidence="6" id="KW-1185">Reference proteome</keyword>
<reference evidence="5 6" key="1">
    <citation type="submission" date="2023-01" db="EMBL/GenBank/DDBJ databases">
        <title>Complete genome sequence of Roseicyclus marinus strain Dej080120_10.</title>
        <authorList>
            <person name="Ueki S."/>
            <person name="Maruyama F."/>
        </authorList>
    </citation>
    <scope>NUCLEOTIDE SEQUENCE [LARGE SCALE GENOMIC DNA]</scope>
    <source>
        <strain evidence="5 6">Dej080120_10</strain>
    </source>
</reference>
<dbReference type="GO" id="GO:0008967">
    <property type="term" value="F:phosphoglycolate phosphatase activity"/>
    <property type="evidence" value="ECO:0007669"/>
    <property type="project" value="UniProtKB-EC"/>
</dbReference>
<dbReference type="Gene3D" id="1.10.150.240">
    <property type="entry name" value="Putative phosphatase, domain 2"/>
    <property type="match status" value="1"/>
</dbReference>
<dbReference type="NCBIfam" id="TIGR01509">
    <property type="entry name" value="HAD-SF-IA-v3"/>
    <property type="match status" value="1"/>
</dbReference>
<dbReference type="PRINTS" id="PR00413">
    <property type="entry name" value="HADHALOGNASE"/>
</dbReference>
<comment type="pathway">
    <text evidence="2">Organic acid metabolism; glycolate biosynthesis; glycolate from 2-phosphoglycolate: step 1/1.</text>
</comment>
<gene>
    <name evidence="5" type="ORF">MACH21_07380</name>
</gene>
<dbReference type="InterPro" id="IPR036412">
    <property type="entry name" value="HAD-like_sf"/>
</dbReference>
<dbReference type="Proteomes" id="UP001337723">
    <property type="component" value="Chromosome"/>
</dbReference>
<comment type="similarity">
    <text evidence="3">Belongs to the HAD-like hydrolase superfamily. CbbY/CbbZ/Gph/YieH family.</text>
</comment>
<dbReference type="InterPro" id="IPR006439">
    <property type="entry name" value="HAD-SF_hydro_IA"/>
</dbReference>
<dbReference type="SFLD" id="SFLDS00003">
    <property type="entry name" value="Haloacid_Dehalogenase"/>
    <property type="match status" value="1"/>
</dbReference>
<dbReference type="EC" id="3.1.3.18" evidence="4"/>
<dbReference type="InterPro" id="IPR050155">
    <property type="entry name" value="HAD-like_hydrolase_sf"/>
</dbReference>
<accession>A0AA48HI15</accession>
<dbReference type="InterPro" id="IPR023198">
    <property type="entry name" value="PGP-like_dom2"/>
</dbReference>
<evidence type="ECO:0000256" key="3">
    <source>
        <dbReference type="ARBA" id="ARBA00006171"/>
    </source>
</evidence>
<dbReference type="KEGG" id="rmai:MACH21_07380"/>
<evidence type="ECO:0000313" key="6">
    <source>
        <dbReference type="Proteomes" id="UP001337723"/>
    </source>
</evidence>
<dbReference type="Pfam" id="PF00702">
    <property type="entry name" value="Hydrolase"/>
    <property type="match status" value="1"/>
</dbReference>
<protein>
    <recommendedName>
        <fullName evidence="4">phosphoglycolate phosphatase</fullName>
        <ecNumber evidence="4">3.1.3.18</ecNumber>
    </recommendedName>
</protein>
<dbReference type="GO" id="GO:0005829">
    <property type="term" value="C:cytosol"/>
    <property type="evidence" value="ECO:0007669"/>
    <property type="project" value="TreeGrafter"/>
</dbReference>
<dbReference type="SUPFAM" id="SSF56784">
    <property type="entry name" value="HAD-like"/>
    <property type="match status" value="1"/>
</dbReference>
<dbReference type="AlphaFoldDB" id="A0AA48HI15"/>
<dbReference type="Gene3D" id="3.40.50.1000">
    <property type="entry name" value="HAD superfamily/HAD-like"/>
    <property type="match status" value="1"/>
</dbReference>
<evidence type="ECO:0000256" key="4">
    <source>
        <dbReference type="ARBA" id="ARBA00013078"/>
    </source>
</evidence>
<name>A0AA48HI15_9RHOB</name>
<dbReference type="PANTHER" id="PTHR43434">
    <property type="entry name" value="PHOSPHOGLYCOLATE PHOSPHATASE"/>
    <property type="match status" value="1"/>
</dbReference>
<dbReference type="SFLD" id="SFLDG01129">
    <property type="entry name" value="C1.5:_HAD__Beta-PGM__Phosphata"/>
    <property type="match status" value="1"/>
</dbReference>
<evidence type="ECO:0000256" key="1">
    <source>
        <dbReference type="ARBA" id="ARBA00000830"/>
    </source>
</evidence>
<dbReference type="GO" id="GO:0006281">
    <property type="term" value="P:DNA repair"/>
    <property type="evidence" value="ECO:0007669"/>
    <property type="project" value="TreeGrafter"/>
</dbReference>
<comment type="catalytic activity">
    <reaction evidence="1">
        <text>2-phosphoglycolate + H2O = glycolate + phosphate</text>
        <dbReference type="Rhea" id="RHEA:14369"/>
        <dbReference type="ChEBI" id="CHEBI:15377"/>
        <dbReference type="ChEBI" id="CHEBI:29805"/>
        <dbReference type="ChEBI" id="CHEBI:43474"/>
        <dbReference type="ChEBI" id="CHEBI:58033"/>
        <dbReference type="EC" id="3.1.3.18"/>
    </reaction>
</comment>
<dbReference type="RefSeq" id="WP_338274527.1">
    <property type="nucleotide sequence ID" value="NZ_AP027266.1"/>
</dbReference>
<dbReference type="PANTHER" id="PTHR43434:SF1">
    <property type="entry name" value="PHOSPHOGLYCOLATE PHOSPHATASE"/>
    <property type="match status" value="1"/>
</dbReference>
<dbReference type="NCBIfam" id="TIGR01549">
    <property type="entry name" value="HAD-SF-IA-v1"/>
    <property type="match status" value="1"/>
</dbReference>
<evidence type="ECO:0000313" key="5">
    <source>
        <dbReference type="EMBL" id="BDW84561.1"/>
    </source>
</evidence>
<proteinExistence type="inferred from homology"/>
<sequence>MSQPSNTAIRGLLFDKDGTLFDFHLSWSHWIAGLIDTLSEGVDARRAHIAECLEYDWENKRFLPGALSIAGTVKEQAAVLSPALPHWSTDAIERYLVQAAAHVAMVPAVPLAPLLTGFRASGLAVGLATNDAESAARRHLEGAEIIDKFDYIAGYDSGYGAKPAPGMCLGFAKAHGLDPATCVMVGDSAHDLVAGRAAGMVTVAVLTGMAGPAELTPLADAVLPDIGALPDWLSTRA</sequence>
<dbReference type="EMBL" id="AP027266">
    <property type="protein sequence ID" value="BDW84561.1"/>
    <property type="molecule type" value="Genomic_DNA"/>
</dbReference>
<organism evidence="5 6">
    <name type="scientific">Roseicyclus marinus</name>
    <dbReference type="NCBI Taxonomy" id="2161673"/>
    <lineage>
        <taxon>Bacteria</taxon>
        <taxon>Pseudomonadati</taxon>
        <taxon>Pseudomonadota</taxon>
        <taxon>Alphaproteobacteria</taxon>
        <taxon>Rhodobacterales</taxon>
        <taxon>Roseobacteraceae</taxon>
        <taxon>Roseicyclus</taxon>
    </lineage>
</organism>